<organism evidence="2 3">
    <name type="scientific">Stephania yunnanensis</name>
    <dbReference type="NCBI Taxonomy" id="152371"/>
    <lineage>
        <taxon>Eukaryota</taxon>
        <taxon>Viridiplantae</taxon>
        <taxon>Streptophyta</taxon>
        <taxon>Embryophyta</taxon>
        <taxon>Tracheophyta</taxon>
        <taxon>Spermatophyta</taxon>
        <taxon>Magnoliopsida</taxon>
        <taxon>Ranunculales</taxon>
        <taxon>Menispermaceae</taxon>
        <taxon>Menispermoideae</taxon>
        <taxon>Cissampelideae</taxon>
        <taxon>Stephania</taxon>
    </lineage>
</organism>
<accession>A0AAP0LCA9</accession>
<comment type="caution">
    <text evidence="2">The sequence shown here is derived from an EMBL/GenBank/DDBJ whole genome shotgun (WGS) entry which is preliminary data.</text>
</comment>
<dbReference type="AlphaFoldDB" id="A0AAP0LCA9"/>
<evidence type="ECO:0000256" key="1">
    <source>
        <dbReference type="SAM" id="MobiDB-lite"/>
    </source>
</evidence>
<reference evidence="2 3" key="1">
    <citation type="submission" date="2024-01" db="EMBL/GenBank/DDBJ databases">
        <title>Genome assemblies of Stephania.</title>
        <authorList>
            <person name="Yang L."/>
        </authorList>
    </citation>
    <scope>NUCLEOTIDE SEQUENCE [LARGE SCALE GENOMIC DNA]</scope>
    <source>
        <strain evidence="2">YNDBR</strain>
        <tissue evidence="2">Leaf</tissue>
    </source>
</reference>
<name>A0AAP0LCA9_9MAGN</name>
<sequence length="49" mass="5558">MISISSASYSLEGSSKCDRQLQQLLKHLRQPSTPRTSLPPRPLLPLRLR</sequence>
<gene>
    <name evidence="2" type="ORF">Syun_000055</name>
</gene>
<evidence type="ECO:0000313" key="2">
    <source>
        <dbReference type="EMBL" id="KAK9167915.1"/>
    </source>
</evidence>
<protein>
    <submittedName>
        <fullName evidence="2">Uncharacterized protein</fullName>
    </submittedName>
</protein>
<evidence type="ECO:0000313" key="3">
    <source>
        <dbReference type="Proteomes" id="UP001420932"/>
    </source>
</evidence>
<keyword evidence="3" id="KW-1185">Reference proteome</keyword>
<feature type="region of interest" description="Disordered" evidence="1">
    <location>
        <begin position="27"/>
        <end position="49"/>
    </location>
</feature>
<dbReference type="EMBL" id="JBBNAF010000001">
    <property type="protein sequence ID" value="KAK9167915.1"/>
    <property type="molecule type" value="Genomic_DNA"/>
</dbReference>
<feature type="compositionally biased region" description="Low complexity" evidence="1">
    <location>
        <begin position="27"/>
        <end position="36"/>
    </location>
</feature>
<proteinExistence type="predicted"/>
<dbReference type="Proteomes" id="UP001420932">
    <property type="component" value="Unassembled WGS sequence"/>
</dbReference>